<gene>
    <name evidence="2" type="ORF">B0J13DRAFT_662901</name>
</gene>
<accession>A0A9P9JAH2</accession>
<comment type="caution">
    <text evidence="2">The sequence shown here is derived from an EMBL/GenBank/DDBJ whole genome shotgun (WGS) entry which is preliminary data.</text>
</comment>
<dbReference type="AlphaFoldDB" id="A0A9P9JAH2"/>
<name>A0A9P9JAH2_9HYPO</name>
<feature type="region of interest" description="Disordered" evidence="1">
    <location>
        <begin position="78"/>
        <end position="109"/>
    </location>
</feature>
<protein>
    <submittedName>
        <fullName evidence="2">Uncharacterized protein</fullName>
    </submittedName>
</protein>
<feature type="compositionally biased region" description="Basic and acidic residues" evidence="1">
    <location>
        <begin position="78"/>
        <end position="92"/>
    </location>
</feature>
<proteinExistence type="predicted"/>
<evidence type="ECO:0000313" key="2">
    <source>
        <dbReference type="EMBL" id="KAH7149090.1"/>
    </source>
</evidence>
<dbReference type="OrthoDB" id="5072071at2759"/>
<reference evidence="2" key="1">
    <citation type="journal article" date="2021" name="Nat. Commun.">
        <title>Genetic determinants of endophytism in the Arabidopsis root mycobiome.</title>
        <authorList>
            <person name="Mesny F."/>
            <person name="Miyauchi S."/>
            <person name="Thiergart T."/>
            <person name="Pickel B."/>
            <person name="Atanasova L."/>
            <person name="Karlsson M."/>
            <person name="Huettel B."/>
            <person name="Barry K.W."/>
            <person name="Haridas S."/>
            <person name="Chen C."/>
            <person name="Bauer D."/>
            <person name="Andreopoulos W."/>
            <person name="Pangilinan J."/>
            <person name="LaButti K."/>
            <person name="Riley R."/>
            <person name="Lipzen A."/>
            <person name="Clum A."/>
            <person name="Drula E."/>
            <person name="Henrissat B."/>
            <person name="Kohler A."/>
            <person name="Grigoriev I.V."/>
            <person name="Martin F.M."/>
            <person name="Hacquard S."/>
        </authorList>
    </citation>
    <scope>NUCLEOTIDE SEQUENCE</scope>
    <source>
        <strain evidence="2">MPI-CAGE-AT-0021</strain>
    </source>
</reference>
<dbReference type="EMBL" id="JAGMUU010000007">
    <property type="protein sequence ID" value="KAH7149090.1"/>
    <property type="molecule type" value="Genomic_DNA"/>
</dbReference>
<dbReference type="Proteomes" id="UP000717696">
    <property type="component" value="Unassembled WGS sequence"/>
</dbReference>
<feature type="compositionally biased region" description="Polar residues" evidence="1">
    <location>
        <begin position="137"/>
        <end position="149"/>
    </location>
</feature>
<organism evidence="2 3">
    <name type="scientific">Dactylonectria estremocensis</name>
    <dbReference type="NCBI Taxonomy" id="1079267"/>
    <lineage>
        <taxon>Eukaryota</taxon>
        <taxon>Fungi</taxon>
        <taxon>Dikarya</taxon>
        <taxon>Ascomycota</taxon>
        <taxon>Pezizomycotina</taxon>
        <taxon>Sordariomycetes</taxon>
        <taxon>Hypocreomycetidae</taxon>
        <taxon>Hypocreales</taxon>
        <taxon>Nectriaceae</taxon>
        <taxon>Dactylonectria</taxon>
    </lineage>
</organism>
<evidence type="ECO:0000256" key="1">
    <source>
        <dbReference type="SAM" id="MobiDB-lite"/>
    </source>
</evidence>
<sequence length="269" mass="28872">MCGESIVLAICAPEKAPHMSFTCGKLHMVAGERIICDDAAGKCNCHFGTCGKVGRDITTAGTDLAELLKVRCASCTKREDNTGDRRDGKEIIDSPLLQRPAIPRDEETQRQHRATLKGLWEGNDTCPFHVIANTTGSSTEKADTVTTKNDASENEPAAPNNTKVTVTPDVKQTNNNVAPSTINNGLVTGVGLQSSHWANAPPAPPSMTRTVRSPRYQAHTPAPHAPITVRTPTTPRAPVARVSIGNFDAKARDATRKIFDAKSFLHNTS</sequence>
<feature type="region of interest" description="Disordered" evidence="1">
    <location>
        <begin position="137"/>
        <end position="179"/>
    </location>
</feature>
<keyword evidence="3" id="KW-1185">Reference proteome</keyword>
<feature type="compositionally biased region" description="Polar residues" evidence="1">
    <location>
        <begin position="159"/>
        <end position="179"/>
    </location>
</feature>
<evidence type="ECO:0000313" key="3">
    <source>
        <dbReference type="Proteomes" id="UP000717696"/>
    </source>
</evidence>